<proteinExistence type="predicted"/>
<gene>
    <name evidence="1" type="ORF">Mic7113_2281</name>
</gene>
<reference evidence="1 2" key="1">
    <citation type="submission" date="2012-06" db="EMBL/GenBank/DDBJ databases">
        <title>Finished chromosome of genome of Microcoleus sp. PCC 7113.</title>
        <authorList>
            <consortium name="US DOE Joint Genome Institute"/>
            <person name="Gugger M."/>
            <person name="Coursin T."/>
            <person name="Rippka R."/>
            <person name="Tandeau De Marsac N."/>
            <person name="Huntemann M."/>
            <person name="Wei C.-L."/>
            <person name="Han J."/>
            <person name="Detter J.C."/>
            <person name="Han C."/>
            <person name="Tapia R."/>
            <person name="Chen A."/>
            <person name="Kyrpides N."/>
            <person name="Mavromatis K."/>
            <person name="Markowitz V."/>
            <person name="Szeto E."/>
            <person name="Ivanova N."/>
            <person name="Pagani I."/>
            <person name="Pati A."/>
            <person name="Goodwin L."/>
            <person name="Nordberg H.P."/>
            <person name="Cantor M.N."/>
            <person name="Hua S.X."/>
            <person name="Woyke T."/>
            <person name="Kerfeld C.A."/>
        </authorList>
    </citation>
    <scope>NUCLEOTIDE SEQUENCE [LARGE SCALE GENOMIC DNA]</scope>
    <source>
        <strain evidence="1 2">PCC 7113</strain>
    </source>
</reference>
<dbReference type="KEGG" id="mic:Mic7113_2281"/>
<dbReference type="HOGENOM" id="CLU_3154899_0_0_3"/>
<dbReference type="AlphaFoldDB" id="K9WF23"/>
<dbReference type="EMBL" id="CP003630">
    <property type="protein sequence ID" value="AFZ18092.1"/>
    <property type="molecule type" value="Genomic_DNA"/>
</dbReference>
<name>K9WF23_9CYAN</name>
<sequence length="48" mass="5348">MCNYVTGFPVQSCSGVWRENPTLVVYHPLLSTLTVGFEDEDDNRGSGR</sequence>
<protein>
    <submittedName>
        <fullName evidence="1">Uncharacterized protein</fullName>
    </submittedName>
</protein>
<accession>K9WF23</accession>
<evidence type="ECO:0000313" key="1">
    <source>
        <dbReference type="EMBL" id="AFZ18092.1"/>
    </source>
</evidence>
<keyword evidence="2" id="KW-1185">Reference proteome</keyword>
<dbReference type="Proteomes" id="UP000010471">
    <property type="component" value="Chromosome"/>
</dbReference>
<evidence type="ECO:0000313" key="2">
    <source>
        <dbReference type="Proteomes" id="UP000010471"/>
    </source>
</evidence>
<organism evidence="1 2">
    <name type="scientific">Allocoleopsis franciscana PCC 7113</name>
    <dbReference type="NCBI Taxonomy" id="1173027"/>
    <lineage>
        <taxon>Bacteria</taxon>
        <taxon>Bacillati</taxon>
        <taxon>Cyanobacteriota</taxon>
        <taxon>Cyanophyceae</taxon>
        <taxon>Coleofasciculales</taxon>
        <taxon>Coleofasciculaceae</taxon>
        <taxon>Allocoleopsis</taxon>
        <taxon>Allocoleopsis franciscana</taxon>
    </lineage>
</organism>